<comment type="caution">
    <text evidence="3">The sequence shown here is derived from an EMBL/GenBank/DDBJ whole genome shotgun (WGS) entry which is preliminary data.</text>
</comment>
<gene>
    <name evidence="3" type="ORF">R1flu_000585</name>
</gene>
<keyword evidence="4" id="KW-1185">Reference proteome</keyword>
<dbReference type="PANTHER" id="PTHR38364">
    <property type="entry name" value="OSJNBA0022H21.9 PROTEIN"/>
    <property type="match status" value="1"/>
</dbReference>
<organism evidence="3 4">
    <name type="scientific">Riccia fluitans</name>
    <dbReference type="NCBI Taxonomy" id="41844"/>
    <lineage>
        <taxon>Eukaryota</taxon>
        <taxon>Viridiplantae</taxon>
        <taxon>Streptophyta</taxon>
        <taxon>Embryophyta</taxon>
        <taxon>Marchantiophyta</taxon>
        <taxon>Marchantiopsida</taxon>
        <taxon>Marchantiidae</taxon>
        <taxon>Marchantiales</taxon>
        <taxon>Ricciaceae</taxon>
        <taxon>Riccia</taxon>
    </lineage>
</organism>
<dbReference type="PANTHER" id="PTHR38364:SF1">
    <property type="entry name" value="OS04G0475300 PROTEIN"/>
    <property type="match status" value="1"/>
</dbReference>
<dbReference type="Proteomes" id="UP001605036">
    <property type="component" value="Unassembled WGS sequence"/>
</dbReference>
<evidence type="ECO:0000256" key="1">
    <source>
        <dbReference type="SAM" id="MobiDB-lite"/>
    </source>
</evidence>
<keyword evidence="2" id="KW-0472">Membrane</keyword>
<dbReference type="AlphaFoldDB" id="A0ABD1Y0W4"/>
<evidence type="ECO:0000313" key="3">
    <source>
        <dbReference type="EMBL" id="KAL2620380.1"/>
    </source>
</evidence>
<evidence type="ECO:0000313" key="4">
    <source>
        <dbReference type="Proteomes" id="UP001605036"/>
    </source>
</evidence>
<keyword evidence="2" id="KW-0812">Transmembrane</keyword>
<protein>
    <submittedName>
        <fullName evidence="3">Uncharacterized protein</fullName>
    </submittedName>
</protein>
<keyword evidence="2" id="KW-1133">Transmembrane helix</keyword>
<feature type="compositionally biased region" description="Basic and acidic residues" evidence="1">
    <location>
        <begin position="202"/>
        <end position="213"/>
    </location>
</feature>
<feature type="region of interest" description="Disordered" evidence="1">
    <location>
        <begin position="202"/>
        <end position="234"/>
    </location>
</feature>
<feature type="transmembrane region" description="Helical" evidence="2">
    <location>
        <begin position="311"/>
        <end position="333"/>
    </location>
</feature>
<accession>A0ABD1Y0W4</accession>
<feature type="compositionally biased region" description="Polar residues" evidence="1">
    <location>
        <begin position="218"/>
        <end position="234"/>
    </location>
</feature>
<sequence>MRVKVPSERTTEEKVRGREKFDISTTRVAESEGKMESSPKAVRFISDIVEGGKRNFAKRFELYSKKASQLRENVARNVRTLTGNAAIPDAAIPTAVDASDQPPPIMAEPSTNSNSAEVPGSTNAGAVMLRTRSAGGVGDQQARETSSAYSISNTSLDFLGPSAEEEIPSPHYDLSRVSATSVFDIGSLGTPVLGPETIEIGKVENPHSARKPDPSPVILSSRSENTSPLYNQQQPPLVDLDDVRKFVGNSITVWRKVRAYGFPESSWENKTPWRHPRPSYLAKGLQRPPEKFSSEKEKHEYYRRARRRGRYLMGPIPTWSFIVADLALLYFLIDNPAGKFLL</sequence>
<proteinExistence type="predicted"/>
<dbReference type="EMBL" id="JBHFFA010000006">
    <property type="protein sequence ID" value="KAL2620380.1"/>
    <property type="molecule type" value="Genomic_DNA"/>
</dbReference>
<evidence type="ECO:0000256" key="2">
    <source>
        <dbReference type="SAM" id="Phobius"/>
    </source>
</evidence>
<name>A0ABD1Y0W4_9MARC</name>
<reference evidence="3 4" key="1">
    <citation type="submission" date="2024-09" db="EMBL/GenBank/DDBJ databases">
        <title>Chromosome-scale assembly of Riccia fluitans.</title>
        <authorList>
            <person name="Paukszto L."/>
            <person name="Sawicki J."/>
            <person name="Karawczyk K."/>
            <person name="Piernik-Szablinska J."/>
            <person name="Szczecinska M."/>
            <person name="Mazdziarz M."/>
        </authorList>
    </citation>
    <scope>NUCLEOTIDE SEQUENCE [LARGE SCALE GENOMIC DNA]</scope>
    <source>
        <strain evidence="3">Rf_01</strain>
        <tissue evidence="3">Aerial parts of the thallus</tissue>
    </source>
</reference>